<keyword evidence="2" id="KW-1185">Reference proteome</keyword>
<evidence type="ECO:0000313" key="2">
    <source>
        <dbReference type="Proteomes" id="UP000191661"/>
    </source>
</evidence>
<evidence type="ECO:0000313" key="1">
    <source>
        <dbReference type="EMBL" id="OQD58005.1"/>
    </source>
</evidence>
<comment type="caution">
    <text evidence="1">The sequence shown here is derived from an EMBL/GenBank/DDBJ whole genome shotgun (WGS) entry which is preliminary data.</text>
</comment>
<dbReference type="AlphaFoldDB" id="A0A1V6N057"/>
<proteinExistence type="predicted"/>
<name>A0A1V6N057_METAZ</name>
<organism evidence="1 2">
    <name type="scientific">Methanobrevibacter arboriphilus JCM 13429 = DSM 1125</name>
    <dbReference type="NCBI Taxonomy" id="1300164"/>
    <lineage>
        <taxon>Archaea</taxon>
        <taxon>Methanobacteriati</taxon>
        <taxon>Methanobacteriota</taxon>
        <taxon>Methanomada group</taxon>
        <taxon>Methanobacteria</taxon>
        <taxon>Methanobacteriales</taxon>
        <taxon>Methanobacteriaceae</taxon>
        <taxon>Methanobrevibacter</taxon>
    </lineage>
</organism>
<sequence length="215" mass="24558">MYKEVYTIKIKILNKIEINKKFSILFLLIIVFSILWSIGAVSAEIYIGNGDITISNSDADAYTDLSVKSTTKAKIYSLESKKKIPSKYKKYENYTFKVAKGTKIYYKAIVNPSDSSVTNITGLKLKKSTVSFGDKTRKISNKWISHKYKKSGWYLIKVNLNATFTKGYLFGMDLPGNIINGTKIYLVYVENNPQLSITKVTSGYNTYQNYKKKKY</sequence>
<gene>
    <name evidence="1" type="ORF">MBBAR_30c00050</name>
</gene>
<dbReference type="Proteomes" id="UP000191661">
    <property type="component" value="Unassembled WGS sequence"/>
</dbReference>
<protein>
    <submittedName>
        <fullName evidence="1">Uncharacterized protein</fullName>
    </submittedName>
</protein>
<reference evidence="1 2" key="1">
    <citation type="submission" date="2014-12" db="EMBL/GenBank/DDBJ databases">
        <title>Genome sequence of Methanobrevibacter arboriphilicus DH1, DSM1125.</title>
        <authorList>
            <person name="Poehlein A."/>
            <person name="Thauer R.K."/>
            <person name="Seedorf H."/>
            <person name="Daniel R."/>
        </authorList>
    </citation>
    <scope>NUCLEOTIDE SEQUENCE [LARGE SCALE GENOMIC DNA]</scope>
    <source>
        <strain evidence="1 2">DH1</strain>
    </source>
</reference>
<accession>A0A1V6N057</accession>
<dbReference type="RefSeq" id="WP_080461098.1">
    <property type="nucleotide sequence ID" value="NZ_JXMW01000030.1"/>
</dbReference>
<dbReference type="EMBL" id="JXMW01000030">
    <property type="protein sequence ID" value="OQD58005.1"/>
    <property type="molecule type" value="Genomic_DNA"/>
</dbReference>